<dbReference type="CDD" id="cd00519">
    <property type="entry name" value="Lipase_3"/>
    <property type="match status" value="1"/>
</dbReference>
<dbReference type="InterPro" id="IPR029058">
    <property type="entry name" value="AB_hydrolase_fold"/>
</dbReference>
<dbReference type="InterPro" id="IPR002921">
    <property type="entry name" value="Fungal_lipase-type"/>
</dbReference>
<organism evidence="2">
    <name type="scientific">marine metagenome</name>
    <dbReference type="NCBI Taxonomy" id="408172"/>
    <lineage>
        <taxon>unclassified sequences</taxon>
        <taxon>metagenomes</taxon>
        <taxon>ecological metagenomes</taxon>
    </lineage>
</organism>
<evidence type="ECO:0000313" key="2">
    <source>
        <dbReference type="EMBL" id="SVC12138.1"/>
    </source>
</evidence>
<reference evidence="2" key="1">
    <citation type="submission" date="2018-05" db="EMBL/GenBank/DDBJ databases">
        <authorList>
            <person name="Lanie J.A."/>
            <person name="Ng W.-L."/>
            <person name="Kazmierczak K.M."/>
            <person name="Andrzejewski T.M."/>
            <person name="Davidsen T.M."/>
            <person name="Wayne K.J."/>
            <person name="Tettelin H."/>
            <person name="Glass J.I."/>
            <person name="Rusch D."/>
            <person name="Podicherti R."/>
            <person name="Tsui H.-C.T."/>
            <person name="Winkler M.E."/>
        </authorList>
    </citation>
    <scope>NUCLEOTIDE SEQUENCE</scope>
</reference>
<protein>
    <recommendedName>
        <fullName evidence="1">Fungal lipase-type domain-containing protein</fullName>
    </recommendedName>
</protein>
<dbReference type="SUPFAM" id="SSF53474">
    <property type="entry name" value="alpha/beta-Hydrolases"/>
    <property type="match status" value="1"/>
</dbReference>
<dbReference type="AlphaFoldDB" id="A0A382JK80"/>
<dbReference type="Gene3D" id="3.40.50.1820">
    <property type="entry name" value="alpha/beta hydrolase"/>
    <property type="match status" value="1"/>
</dbReference>
<dbReference type="EMBL" id="UINC01074694">
    <property type="protein sequence ID" value="SVC12138.1"/>
    <property type="molecule type" value="Genomic_DNA"/>
</dbReference>
<sequence>MNDVMADLEVFKADSVTGNKIHQGFKEEVDKIYEIVESIVSRRGLAKKIWCCGHSLGGAMATILAQRLEFKGGYDVDTLYTYGSPRAGGPKFRAWCDKHLNHQRFVNNNDVVPCVPSFFRWRHSGKCNYIKSTGEVTNLGRWSSERIRDKGWSLIKTMFKGRFDLISDHNINDYILHLENSRGFVTQQELDT</sequence>
<name>A0A382JK80_9ZZZZ</name>
<gene>
    <name evidence="2" type="ORF">METZ01_LOCUS264992</name>
</gene>
<dbReference type="InterPro" id="IPR051218">
    <property type="entry name" value="Sec_MonoDiacylglyc_Lipase"/>
</dbReference>
<dbReference type="GO" id="GO:0006629">
    <property type="term" value="P:lipid metabolic process"/>
    <property type="evidence" value="ECO:0007669"/>
    <property type="project" value="InterPro"/>
</dbReference>
<dbReference type="PANTHER" id="PTHR45856">
    <property type="entry name" value="ALPHA/BETA-HYDROLASES SUPERFAMILY PROTEIN"/>
    <property type="match status" value="1"/>
</dbReference>
<dbReference type="Pfam" id="PF01764">
    <property type="entry name" value="Lipase_3"/>
    <property type="match status" value="1"/>
</dbReference>
<evidence type="ECO:0000259" key="1">
    <source>
        <dbReference type="Pfam" id="PF01764"/>
    </source>
</evidence>
<accession>A0A382JK80</accession>
<dbReference type="PANTHER" id="PTHR45856:SF24">
    <property type="entry name" value="FUNGAL LIPASE-LIKE DOMAIN-CONTAINING PROTEIN"/>
    <property type="match status" value="1"/>
</dbReference>
<feature type="domain" description="Fungal lipase-type" evidence="1">
    <location>
        <begin position="5"/>
        <end position="117"/>
    </location>
</feature>
<proteinExistence type="predicted"/>